<feature type="region of interest" description="Disordered" evidence="1">
    <location>
        <begin position="48"/>
        <end position="92"/>
    </location>
</feature>
<dbReference type="EMBL" id="RYZI01000056">
    <property type="protein sequence ID" value="RWA12249.1"/>
    <property type="molecule type" value="Genomic_DNA"/>
</dbReference>
<accession>A0A439DCW0</accession>
<sequence>MARRLLEDFVIKAVGLNGLEPLPAPRVMLREIARAVIAEAIIPVEEHCENGESREGGQHSVANKHDESQDRCEDEEYYEEQERQNSNEPARKYAYQADAIKASRGRNIRLLELLPGHPSDDVRCVLTTHALSPGIKKYEALSYVWGSAEVTKPIYVNGDSLQVTVNLRSALRHLRWENESRVLWVDAVCIDQSDLDERAHQVTLMSDIYRSTERVIVWLGRSDQDTKYTFTLLKTLAGEAEEVKNAPAELGRKKMRKVRAGVDQARKITDLLENDWFQRSWTVQEILLAQEGLVVCGWESIDWKAFFQAVMYASQQEMVAPAIRHFAPFRRDFDDLYLLQEASEFLKRPHESHEQLLELLRIFRARNATDKRDKIYAFLGLISDSDKMGITTDYRMSIGELYRITAAELILRSRSLDLLRFLLSRSDDGSIDGAFHRFHDGSELPSWAPSWEYGHGAHPLPFHDGHHRAFRTAGVDTGDIQVSEDRTILTVAGYISDEISDVTEYLHSIYEHVADNMLPSEEDEDAIWRRVDSFYKGMGPLETLVQWEAFAGLSEEAPDVDETKETLVDGYWQTLCAGVLLPEGKAETRAAFWEWYHAMDPIRKRKRRWYNDFPSFTNLMTMLGHLRAIWSRFTRFDRLLGVAFYRRLARTKSGRLALVPRTARVGDGIMLCRVSDFPLIVRKMENQETWRFLGPAYVHGEIYDASLCQPMHFK</sequence>
<dbReference type="STRING" id="363999.A0A439DCW0"/>
<feature type="compositionally biased region" description="Basic and acidic residues" evidence="1">
    <location>
        <begin position="80"/>
        <end position="91"/>
    </location>
</feature>
<proteinExistence type="predicted"/>
<evidence type="ECO:0000259" key="2">
    <source>
        <dbReference type="Pfam" id="PF06985"/>
    </source>
</evidence>
<dbReference type="InterPro" id="IPR010730">
    <property type="entry name" value="HET"/>
</dbReference>
<dbReference type="InterPro" id="IPR052895">
    <property type="entry name" value="HetReg/Transcr_Mod"/>
</dbReference>
<gene>
    <name evidence="3" type="ORF">EKO27_g2855</name>
</gene>
<feature type="compositionally biased region" description="Basic and acidic residues" evidence="1">
    <location>
        <begin position="48"/>
        <end position="71"/>
    </location>
</feature>
<name>A0A439DCW0_9PEZI</name>
<feature type="domain" description="Heterokaryon incompatibility" evidence="2">
    <location>
        <begin position="138"/>
        <end position="285"/>
    </location>
</feature>
<organism evidence="3 4">
    <name type="scientific">Xylaria grammica</name>
    <dbReference type="NCBI Taxonomy" id="363999"/>
    <lineage>
        <taxon>Eukaryota</taxon>
        <taxon>Fungi</taxon>
        <taxon>Dikarya</taxon>
        <taxon>Ascomycota</taxon>
        <taxon>Pezizomycotina</taxon>
        <taxon>Sordariomycetes</taxon>
        <taxon>Xylariomycetidae</taxon>
        <taxon>Xylariales</taxon>
        <taxon>Xylariaceae</taxon>
        <taxon>Xylaria</taxon>
    </lineage>
</organism>
<evidence type="ECO:0000256" key="1">
    <source>
        <dbReference type="SAM" id="MobiDB-lite"/>
    </source>
</evidence>
<evidence type="ECO:0000313" key="4">
    <source>
        <dbReference type="Proteomes" id="UP000286045"/>
    </source>
</evidence>
<keyword evidence="4" id="KW-1185">Reference proteome</keyword>
<dbReference type="AlphaFoldDB" id="A0A439DCW0"/>
<comment type="caution">
    <text evidence="3">The sequence shown here is derived from an EMBL/GenBank/DDBJ whole genome shotgun (WGS) entry which is preliminary data.</text>
</comment>
<dbReference type="PANTHER" id="PTHR24148">
    <property type="entry name" value="ANKYRIN REPEAT DOMAIN-CONTAINING PROTEIN 39 HOMOLOG-RELATED"/>
    <property type="match status" value="1"/>
</dbReference>
<evidence type="ECO:0000313" key="3">
    <source>
        <dbReference type="EMBL" id="RWA12249.1"/>
    </source>
</evidence>
<dbReference type="Pfam" id="PF06985">
    <property type="entry name" value="HET"/>
    <property type="match status" value="1"/>
</dbReference>
<reference evidence="3 4" key="1">
    <citation type="submission" date="2018-12" db="EMBL/GenBank/DDBJ databases">
        <title>Draft genome sequence of Xylaria grammica IHI A82.</title>
        <authorList>
            <person name="Buettner E."/>
            <person name="Kellner H."/>
        </authorList>
    </citation>
    <scope>NUCLEOTIDE SEQUENCE [LARGE SCALE GENOMIC DNA]</scope>
    <source>
        <strain evidence="3 4">IHI A82</strain>
    </source>
</reference>
<dbReference type="Proteomes" id="UP000286045">
    <property type="component" value="Unassembled WGS sequence"/>
</dbReference>
<protein>
    <recommendedName>
        <fullName evidence="2">Heterokaryon incompatibility domain-containing protein</fullName>
    </recommendedName>
</protein>
<dbReference type="PANTHER" id="PTHR24148:SF73">
    <property type="entry name" value="HET DOMAIN PROTEIN (AFU_ORTHOLOGUE AFUA_8G01020)"/>
    <property type="match status" value="1"/>
</dbReference>